<evidence type="ECO:0000256" key="1">
    <source>
        <dbReference type="SAM" id="Phobius"/>
    </source>
</evidence>
<keyword evidence="1" id="KW-0472">Membrane</keyword>
<protein>
    <submittedName>
        <fullName evidence="2">Uncharacterized protein</fullName>
    </submittedName>
</protein>
<proteinExistence type="predicted"/>
<accession>A0ABT8EL40</accession>
<reference evidence="2" key="1">
    <citation type="submission" date="2021-11" db="EMBL/GenBank/DDBJ databases">
        <title>Draft genome sequence of Alcaligenes endophyticus type strain CCUG 75668T.</title>
        <authorList>
            <person name="Salva-Serra F."/>
            <person name="Duran R.E."/>
            <person name="Seeger M."/>
            <person name="Moore E.R.B."/>
            <person name="Jaen-Luchoro D."/>
        </authorList>
    </citation>
    <scope>NUCLEOTIDE SEQUENCE</scope>
    <source>
        <strain evidence="2">CCUG 75668</strain>
    </source>
</reference>
<organism evidence="2 3">
    <name type="scientific">Alcaligenes endophyticus</name>
    <dbReference type="NCBI Taxonomy" id="1929088"/>
    <lineage>
        <taxon>Bacteria</taxon>
        <taxon>Pseudomonadati</taxon>
        <taxon>Pseudomonadota</taxon>
        <taxon>Betaproteobacteria</taxon>
        <taxon>Burkholderiales</taxon>
        <taxon>Alcaligenaceae</taxon>
        <taxon>Alcaligenes</taxon>
    </lineage>
</organism>
<name>A0ABT8EL40_9BURK</name>
<evidence type="ECO:0000313" key="2">
    <source>
        <dbReference type="EMBL" id="MDN4122011.1"/>
    </source>
</evidence>
<dbReference type="RefSeq" id="WP_266122984.1">
    <property type="nucleotide sequence ID" value="NZ_JAJHNU010000003.1"/>
</dbReference>
<dbReference type="EMBL" id="JAJHNU010000003">
    <property type="protein sequence ID" value="MDN4122011.1"/>
    <property type="molecule type" value="Genomic_DNA"/>
</dbReference>
<feature type="transmembrane region" description="Helical" evidence="1">
    <location>
        <begin position="76"/>
        <end position="101"/>
    </location>
</feature>
<keyword evidence="3" id="KW-1185">Reference proteome</keyword>
<evidence type="ECO:0000313" key="3">
    <source>
        <dbReference type="Proteomes" id="UP001168613"/>
    </source>
</evidence>
<dbReference type="Proteomes" id="UP001168613">
    <property type="component" value="Unassembled WGS sequence"/>
</dbReference>
<keyword evidence="1" id="KW-1133">Transmembrane helix</keyword>
<feature type="transmembrane region" description="Helical" evidence="1">
    <location>
        <begin position="20"/>
        <end position="39"/>
    </location>
</feature>
<sequence>MIAFYLSAVRYTATLNSVAILYLLFLASGVVESLLAPAWLRLPLVVFSVGLGSAFLAMFWAQFLQQSLHLGIKSGFRLWFPSFCAMLFVFVSLGAFLLGVWGTVGLASFSWFNDNAWQSLPNGHPLPDFRPMHPR</sequence>
<keyword evidence="1" id="KW-0812">Transmembrane</keyword>
<comment type="caution">
    <text evidence="2">The sequence shown here is derived from an EMBL/GenBank/DDBJ whole genome shotgun (WGS) entry which is preliminary data.</text>
</comment>
<feature type="transmembrane region" description="Helical" evidence="1">
    <location>
        <begin position="45"/>
        <end position="64"/>
    </location>
</feature>
<gene>
    <name evidence="2" type="ORF">LMS43_12000</name>
</gene>